<protein>
    <submittedName>
        <fullName evidence="1">Uncharacterized protein</fullName>
    </submittedName>
</protein>
<gene>
    <name evidence="1" type="ORF">L210DRAFT_3627500</name>
</gene>
<reference evidence="1" key="2">
    <citation type="journal article" date="2020" name="Nat. Commun.">
        <title>Large-scale genome sequencing of mycorrhizal fungi provides insights into the early evolution of symbiotic traits.</title>
        <authorList>
            <person name="Miyauchi S."/>
            <person name="Kiss E."/>
            <person name="Kuo A."/>
            <person name="Drula E."/>
            <person name="Kohler A."/>
            <person name="Sanchez-Garcia M."/>
            <person name="Morin E."/>
            <person name="Andreopoulos B."/>
            <person name="Barry K.W."/>
            <person name="Bonito G."/>
            <person name="Buee M."/>
            <person name="Carver A."/>
            <person name="Chen C."/>
            <person name="Cichocki N."/>
            <person name="Clum A."/>
            <person name="Culley D."/>
            <person name="Crous P.W."/>
            <person name="Fauchery L."/>
            <person name="Girlanda M."/>
            <person name="Hayes R.D."/>
            <person name="Keri Z."/>
            <person name="LaButti K."/>
            <person name="Lipzen A."/>
            <person name="Lombard V."/>
            <person name="Magnuson J."/>
            <person name="Maillard F."/>
            <person name="Murat C."/>
            <person name="Nolan M."/>
            <person name="Ohm R.A."/>
            <person name="Pangilinan J."/>
            <person name="Pereira M.F."/>
            <person name="Perotto S."/>
            <person name="Peter M."/>
            <person name="Pfister S."/>
            <person name="Riley R."/>
            <person name="Sitrit Y."/>
            <person name="Stielow J.B."/>
            <person name="Szollosi G."/>
            <person name="Zifcakova L."/>
            <person name="Stursova M."/>
            <person name="Spatafora J.W."/>
            <person name="Tedersoo L."/>
            <person name="Vaario L.M."/>
            <person name="Yamada A."/>
            <person name="Yan M."/>
            <person name="Wang P."/>
            <person name="Xu J."/>
            <person name="Bruns T."/>
            <person name="Baldrian P."/>
            <person name="Vilgalys R."/>
            <person name="Dunand C."/>
            <person name="Henrissat B."/>
            <person name="Grigoriev I.V."/>
            <person name="Hibbett D."/>
            <person name="Nagy L.G."/>
            <person name="Martin F.M."/>
        </authorList>
    </citation>
    <scope>NUCLEOTIDE SEQUENCE</scope>
    <source>
        <strain evidence="1">BED1</strain>
    </source>
</reference>
<evidence type="ECO:0000313" key="2">
    <source>
        <dbReference type="Proteomes" id="UP001194468"/>
    </source>
</evidence>
<accession>A0AAD4C5W3</accession>
<dbReference type="EMBL" id="WHUW01000003">
    <property type="protein sequence ID" value="KAF8448819.1"/>
    <property type="molecule type" value="Genomic_DNA"/>
</dbReference>
<proteinExistence type="predicted"/>
<evidence type="ECO:0000313" key="1">
    <source>
        <dbReference type="EMBL" id="KAF8448819.1"/>
    </source>
</evidence>
<sequence length="147" mass="16451">MSINPLIPPLGPLYGPFYFGTVMSTTSYGVACMQTYQNDPLRIKISTSAAQRTATDFGRKAFDHGTWSTSTAHLLQHIIVFAVNTGTSDGHVFSCGRHLVQQSEEMTHNVNLVLIRPVSTVMFNYERKPPTCEILESAWQTHWEMEG</sequence>
<reference evidence="1" key="1">
    <citation type="submission" date="2019-10" db="EMBL/GenBank/DDBJ databases">
        <authorList>
            <consortium name="DOE Joint Genome Institute"/>
            <person name="Kuo A."/>
            <person name="Miyauchi S."/>
            <person name="Kiss E."/>
            <person name="Drula E."/>
            <person name="Kohler A."/>
            <person name="Sanchez-Garcia M."/>
            <person name="Andreopoulos B."/>
            <person name="Barry K.W."/>
            <person name="Bonito G."/>
            <person name="Buee M."/>
            <person name="Carver A."/>
            <person name="Chen C."/>
            <person name="Cichocki N."/>
            <person name="Clum A."/>
            <person name="Culley D."/>
            <person name="Crous P.W."/>
            <person name="Fauchery L."/>
            <person name="Girlanda M."/>
            <person name="Hayes R."/>
            <person name="Keri Z."/>
            <person name="LaButti K."/>
            <person name="Lipzen A."/>
            <person name="Lombard V."/>
            <person name="Magnuson J."/>
            <person name="Maillard F."/>
            <person name="Morin E."/>
            <person name="Murat C."/>
            <person name="Nolan M."/>
            <person name="Ohm R."/>
            <person name="Pangilinan J."/>
            <person name="Pereira M."/>
            <person name="Perotto S."/>
            <person name="Peter M."/>
            <person name="Riley R."/>
            <person name="Sitrit Y."/>
            <person name="Stielow B."/>
            <person name="Szollosi G."/>
            <person name="Zifcakova L."/>
            <person name="Stursova M."/>
            <person name="Spatafora J.W."/>
            <person name="Tedersoo L."/>
            <person name="Vaario L.-M."/>
            <person name="Yamada A."/>
            <person name="Yan M."/>
            <person name="Wang P."/>
            <person name="Xu J."/>
            <person name="Bruns T."/>
            <person name="Baldrian P."/>
            <person name="Vilgalys R."/>
            <person name="Henrissat B."/>
            <person name="Grigoriev I.V."/>
            <person name="Hibbett D."/>
            <person name="Nagy L.G."/>
            <person name="Martin F.M."/>
        </authorList>
    </citation>
    <scope>NUCLEOTIDE SEQUENCE</scope>
    <source>
        <strain evidence="1">BED1</strain>
    </source>
</reference>
<keyword evidence="2" id="KW-1185">Reference proteome</keyword>
<dbReference type="Proteomes" id="UP001194468">
    <property type="component" value="Unassembled WGS sequence"/>
</dbReference>
<name>A0AAD4C5W3_BOLED</name>
<organism evidence="1 2">
    <name type="scientific">Boletus edulis BED1</name>
    <dbReference type="NCBI Taxonomy" id="1328754"/>
    <lineage>
        <taxon>Eukaryota</taxon>
        <taxon>Fungi</taxon>
        <taxon>Dikarya</taxon>
        <taxon>Basidiomycota</taxon>
        <taxon>Agaricomycotina</taxon>
        <taxon>Agaricomycetes</taxon>
        <taxon>Agaricomycetidae</taxon>
        <taxon>Boletales</taxon>
        <taxon>Boletineae</taxon>
        <taxon>Boletaceae</taxon>
        <taxon>Boletoideae</taxon>
        <taxon>Boletus</taxon>
    </lineage>
</organism>
<dbReference type="AlphaFoldDB" id="A0AAD4C5W3"/>
<comment type="caution">
    <text evidence="1">The sequence shown here is derived from an EMBL/GenBank/DDBJ whole genome shotgun (WGS) entry which is preliminary data.</text>
</comment>